<gene>
    <name evidence="8" type="ORF">SAMN04487893_11171</name>
</gene>
<evidence type="ECO:0000256" key="4">
    <source>
        <dbReference type="ARBA" id="ARBA00022857"/>
    </source>
</evidence>
<comment type="cofactor">
    <cofactor evidence="1">
        <name>FAD</name>
        <dbReference type="ChEBI" id="CHEBI:57692"/>
    </cofactor>
</comment>
<evidence type="ECO:0000256" key="2">
    <source>
        <dbReference type="ARBA" id="ARBA00022630"/>
    </source>
</evidence>
<dbReference type="PANTHER" id="PTHR46028:SF2">
    <property type="entry name" value="KYNURENINE 3-MONOOXYGENASE"/>
    <property type="match status" value="1"/>
</dbReference>
<dbReference type="GO" id="GO:0070189">
    <property type="term" value="P:kynurenine metabolic process"/>
    <property type="evidence" value="ECO:0007669"/>
    <property type="project" value="TreeGrafter"/>
</dbReference>
<dbReference type="GO" id="GO:0004502">
    <property type="term" value="F:kynurenine 3-monooxygenase activity"/>
    <property type="evidence" value="ECO:0007669"/>
    <property type="project" value="TreeGrafter"/>
</dbReference>
<evidence type="ECO:0000259" key="7">
    <source>
        <dbReference type="Pfam" id="PF01494"/>
    </source>
</evidence>
<dbReference type="PANTHER" id="PTHR46028">
    <property type="entry name" value="KYNURENINE 3-MONOOXYGENASE"/>
    <property type="match status" value="1"/>
</dbReference>
<dbReference type="PRINTS" id="PR00420">
    <property type="entry name" value="RNGMNOXGNASE"/>
</dbReference>
<dbReference type="Pfam" id="PF01494">
    <property type="entry name" value="FAD_binding_3"/>
    <property type="match status" value="1"/>
</dbReference>
<organism evidence="8 9">
    <name type="scientific">Myroides guanonis</name>
    <dbReference type="NCBI Taxonomy" id="1150112"/>
    <lineage>
        <taxon>Bacteria</taxon>
        <taxon>Pseudomonadati</taxon>
        <taxon>Bacteroidota</taxon>
        <taxon>Flavobacteriia</taxon>
        <taxon>Flavobacteriales</taxon>
        <taxon>Flavobacteriaceae</taxon>
        <taxon>Myroides</taxon>
    </lineage>
</organism>
<dbReference type="Gene3D" id="3.50.50.60">
    <property type="entry name" value="FAD/NAD(P)-binding domain"/>
    <property type="match status" value="1"/>
</dbReference>
<sequence>MNEVQKVGIVGSGLVGTVLAIGLKKMGYEVDVIDRSSDIRMIDFSGRSINLALSTRGWNALDKVGIGDEVREISIPMNKRAIHKIDSSTVEQQYGVHGESICSVSRGGLNQKLVALAEEVGVNFIFDCPIFDIDLKEAVLYTGENEMSSWDAMPYDIVFGADGAYSKIRARMQRQSRFEYSQHYLNIGYKELTIDADEFSKHKLDSNSFHIWPRGNFMLIALPNLDGSFTCTIFMPFEGDISFEAIRTEVDLGVFFETYFKDAAPLIMSLKKDFFTNPTNSLVTTTCYPWVANDKVALIGDAAHAVVPFYGQGLNAGLEDVSELLDLLSKYPKDWATCLEKYQISRKPNADAIAELSDRNFIEMSTLTADPNFLLQKKIEKRFTDLYPNYWLPLYDRVTFSSGSYAEALKLGDFQSSIMEEIMSLDNISEKWDSKEVENMMLRHF</sequence>
<dbReference type="Proteomes" id="UP000243887">
    <property type="component" value="Unassembled WGS sequence"/>
</dbReference>
<evidence type="ECO:0000313" key="9">
    <source>
        <dbReference type="Proteomes" id="UP000243887"/>
    </source>
</evidence>
<dbReference type="OrthoDB" id="9766816at2"/>
<dbReference type="RefSeq" id="WP_090679780.1">
    <property type="nucleotide sequence ID" value="NZ_FORU01000011.1"/>
</dbReference>
<dbReference type="InterPro" id="IPR036188">
    <property type="entry name" value="FAD/NAD-bd_sf"/>
</dbReference>
<name>A0A1I3STU6_9FLAO</name>
<evidence type="ECO:0000256" key="6">
    <source>
        <dbReference type="ARBA" id="ARBA00023033"/>
    </source>
</evidence>
<proteinExistence type="predicted"/>
<dbReference type="InterPro" id="IPR002938">
    <property type="entry name" value="FAD-bd"/>
</dbReference>
<keyword evidence="6 8" id="KW-0503">Monooxygenase</keyword>
<dbReference type="GO" id="GO:0071949">
    <property type="term" value="F:FAD binding"/>
    <property type="evidence" value="ECO:0007669"/>
    <property type="project" value="InterPro"/>
</dbReference>
<keyword evidence="9" id="KW-1185">Reference proteome</keyword>
<keyword evidence="3" id="KW-0274">FAD</keyword>
<protein>
    <submittedName>
        <fullName evidence="8">Kynurenine 3-monooxygenase</fullName>
    </submittedName>
</protein>
<keyword evidence="2" id="KW-0285">Flavoprotein</keyword>
<feature type="domain" description="FAD-binding" evidence="7">
    <location>
        <begin position="6"/>
        <end position="355"/>
    </location>
</feature>
<keyword evidence="5" id="KW-0560">Oxidoreductase</keyword>
<evidence type="ECO:0000313" key="8">
    <source>
        <dbReference type="EMBL" id="SFJ61780.1"/>
    </source>
</evidence>
<accession>A0A1I3STU6</accession>
<dbReference type="EMBL" id="FORU01000011">
    <property type="protein sequence ID" value="SFJ61780.1"/>
    <property type="molecule type" value="Genomic_DNA"/>
</dbReference>
<dbReference type="STRING" id="1150112.SAMN04487893_11171"/>
<dbReference type="AlphaFoldDB" id="A0A1I3STU6"/>
<reference evidence="9" key="1">
    <citation type="submission" date="2016-10" db="EMBL/GenBank/DDBJ databases">
        <authorList>
            <person name="Varghese N."/>
            <person name="Submissions S."/>
        </authorList>
    </citation>
    <scope>NUCLEOTIDE SEQUENCE [LARGE SCALE GENOMIC DNA]</scope>
    <source>
        <strain evidence="9">DSM 26542</strain>
    </source>
</reference>
<keyword evidence="4" id="KW-0521">NADP</keyword>
<dbReference type="SUPFAM" id="SSF51905">
    <property type="entry name" value="FAD/NAD(P)-binding domain"/>
    <property type="match status" value="1"/>
</dbReference>
<evidence type="ECO:0000256" key="1">
    <source>
        <dbReference type="ARBA" id="ARBA00001974"/>
    </source>
</evidence>
<evidence type="ECO:0000256" key="5">
    <source>
        <dbReference type="ARBA" id="ARBA00023002"/>
    </source>
</evidence>
<evidence type="ECO:0000256" key="3">
    <source>
        <dbReference type="ARBA" id="ARBA00022827"/>
    </source>
</evidence>